<dbReference type="SMART" id="SM00331">
    <property type="entry name" value="PP2C_SIG"/>
    <property type="match status" value="1"/>
</dbReference>
<keyword evidence="3" id="KW-1185">Reference proteome</keyword>
<dbReference type="GO" id="GO:0004867">
    <property type="term" value="F:serine-type endopeptidase inhibitor activity"/>
    <property type="evidence" value="ECO:0007669"/>
    <property type="project" value="InterPro"/>
</dbReference>
<dbReference type="GO" id="GO:0009611">
    <property type="term" value="P:response to wounding"/>
    <property type="evidence" value="ECO:0007669"/>
    <property type="project" value="InterPro"/>
</dbReference>
<dbReference type="SUPFAM" id="SSF81606">
    <property type="entry name" value="PP2C-like"/>
    <property type="match status" value="1"/>
</dbReference>
<dbReference type="InterPro" id="IPR001932">
    <property type="entry name" value="PPM-type_phosphatase-like_dom"/>
</dbReference>
<dbReference type="InterPro" id="IPR036457">
    <property type="entry name" value="PPM-type-like_dom_sf"/>
</dbReference>
<comment type="caution">
    <text evidence="2">The sequence shown here is derived from an EMBL/GenBank/DDBJ whole genome shotgun (WGS) entry which is preliminary data.</text>
</comment>
<dbReference type="Proteomes" id="UP000450676">
    <property type="component" value="Unassembled WGS sequence"/>
</dbReference>
<proteinExistence type="predicted"/>
<dbReference type="EMBL" id="WWCU01000010">
    <property type="protein sequence ID" value="MYN07982.1"/>
    <property type="molecule type" value="Genomic_DNA"/>
</dbReference>
<dbReference type="Gene3D" id="3.60.40.10">
    <property type="entry name" value="PPM-type phosphatase domain"/>
    <property type="match status" value="1"/>
</dbReference>
<dbReference type="SMART" id="SM00332">
    <property type="entry name" value="PP2Cc"/>
    <property type="match status" value="1"/>
</dbReference>
<accession>A0A7X4HCS8</accession>
<dbReference type="PROSITE" id="PS51746">
    <property type="entry name" value="PPM_2"/>
    <property type="match status" value="1"/>
</dbReference>
<organism evidence="2 3">
    <name type="scientific">Pseudoduganella aquatica</name>
    <dbReference type="NCBI Taxonomy" id="2660641"/>
    <lineage>
        <taxon>Bacteria</taxon>
        <taxon>Pseudomonadati</taxon>
        <taxon>Pseudomonadota</taxon>
        <taxon>Betaproteobacteria</taxon>
        <taxon>Burkholderiales</taxon>
        <taxon>Oxalobacteraceae</taxon>
        <taxon>Telluria group</taxon>
        <taxon>Pseudoduganella</taxon>
    </lineage>
</organism>
<evidence type="ECO:0000313" key="2">
    <source>
        <dbReference type="EMBL" id="MYN07982.1"/>
    </source>
</evidence>
<evidence type="ECO:0000313" key="3">
    <source>
        <dbReference type="Proteomes" id="UP000450676"/>
    </source>
</evidence>
<protein>
    <submittedName>
        <fullName evidence="2">Protein phosphatase</fullName>
    </submittedName>
</protein>
<dbReference type="InterPro" id="IPR000864">
    <property type="entry name" value="Prot_inh_pot1"/>
</dbReference>
<reference evidence="2 3" key="1">
    <citation type="submission" date="2019-12" db="EMBL/GenBank/DDBJ databases">
        <title>Novel species isolated from a subtropical stream in China.</title>
        <authorList>
            <person name="Lu H."/>
        </authorList>
    </citation>
    <scope>NUCLEOTIDE SEQUENCE [LARGE SCALE GENOMIC DNA]</scope>
    <source>
        <strain evidence="2 3">FT127W</strain>
    </source>
</reference>
<feature type="domain" description="PPM-type phosphatase" evidence="1">
    <location>
        <begin position="53"/>
        <end position="310"/>
    </location>
</feature>
<evidence type="ECO:0000259" key="1">
    <source>
        <dbReference type="PROSITE" id="PS51746"/>
    </source>
</evidence>
<dbReference type="RefSeq" id="WP_161072320.1">
    <property type="nucleotide sequence ID" value="NZ_WWCU01000010.1"/>
</dbReference>
<dbReference type="PROSITE" id="PS00285">
    <property type="entry name" value="POTATO_INHIBITOR"/>
    <property type="match status" value="1"/>
</dbReference>
<dbReference type="AlphaFoldDB" id="A0A7X4HCS8"/>
<gene>
    <name evidence="2" type="ORF">GTP77_11620</name>
</gene>
<name>A0A7X4HCS8_9BURK</name>
<sequence>MPSLFETLDFGPGLDVAARSASSNSSSSHALENQDNLVLIDANGRAIVLHGQIERAVQLPNWPRGHMRMAVLDGMGGHGYGRQAAEAVAAGLLRMPACATLAELASRLDALHAQLQQQFSTPGDAGQARRPGTTLTLLELRPQQAPLLYHVGDSRLYEITPDRASALTIDHVPATAFAMQGMLNAEEWWRQVHGEHRPHIAQAFILGNAFADPQQLNDALCALDGARLPGFLRPLADRRAITVRSGAVYLLATDGFWACRRPQEWIAQWPELLGSSASAAEAVDTLFGSYRSAPPSGLKLDNLTAIALRFNAKQDVSNVDETALPLPGAMPF</sequence>